<keyword evidence="2" id="KW-1185">Reference proteome</keyword>
<protein>
    <submittedName>
        <fullName evidence="1">Uncharacterized protein</fullName>
    </submittedName>
</protein>
<accession>K5X2V3</accession>
<dbReference type="EMBL" id="JH971387">
    <property type="protein sequence ID" value="EKM82131.1"/>
    <property type="molecule type" value="Genomic_DNA"/>
</dbReference>
<dbReference type="AlphaFoldDB" id="K5X2V3"/>
<dbReference type="GeneID" id="18831914"/>
<reference evidence="2" key="1">
    <citation type="journal article" date="2012" name="Proc. Natl. Acad. Sci. U.S.A.">
        <title>Genome sequence of the button mushroom Agaricus bisporus reveals mechanisms governing adaptation to a humic-rich ecological niche.</title>
        <authorList>
            <person name="Morin E."/>
            <person name="Kohler A."/>
            <person name="Baker A.R."/>
            <person name="Foulongne-Oriol M."/>
            <person name="Lombard V."/>
            <person name="Nagy L.G."/>
            <person name="Ohm R.A."/>
            <person name="Patyshakuliyeva A."/>
            <person name="Brun A."/>
            <person name="Aerts A.L."/>
            <person name="Bailey A.M."/>
            <person name="Billette C."/>
            <person name="Coutinho P.M."/>
            <person name="Deakin G."/>
            <person name="Doddapaneni H."/>
            <person name="Floudas D."/>
            <person name="Grimwood J."/>
            <person name="Hilden K."/>
            <person name="Kuees U."/>
            <person name="LaButti K.M."/>
            <person name="Lapidus A."/>
            <person name="Lindquist E.A."/>
            <person name="Lucas S.M."/>
            <person name="Murat C."/>
            <person name="Riley R.W."/>
            <person name="Salamov A.A."/>
            <person name="Schmutz J."/>
            <person name="Subramanian V."/>
            <person name="Woesten H.A.B."/>
            <person name="Xu J."/>
            <person name="Eastwood D.C."/>
            <person name="Foster G.D."/>
            <person name="Sonnenberg A.S."/>
            <person name="Cullen D."/>
            <person name="de Vries R.P."/>
            <person name="Lundell T."/>
            <person name="Hibbett D.S."/>
            <person name="Henrissat B."/>
            <person name="Burton K.S."/>
            <person name="Kerrigan R.W."/>
            <person name="Challen M.P."/>
            <person name="Grigoriev I.V."/>
            <person name="Martin F."/>
        </authorList>
    </citation>
    <scope>NUCLEOTIDE SEQUENCE [LARGE SCALE GENOMIC DNA]</scope>
    <source>
        <strain evidence="2">JB137-S8 / ATCC MYA-4627 / FGSC 10392</strain>
    </source>
</reference>
<dbReference type="InParanoid" id="K5X2V3"/>
<sequence>MWILICETQNACCPNLEKLAIRDGQSLFQVFDSTTGRATKLERRGYGCLTETMHV</sequence>
<dbReference type="KEGG" id="abp:AGABI1DRAFT83460"/>
<evidence type="ECO:0000313" key="2">
    <source>
        <dbReference type="Proteomes" id="UP000008493"/>
    </source>
</evidence>
<name>K5X2V3_AGABU</name>
<dbReference type="HOGENOM" id="CLU_3037775_0_0_1"/>
<evidence type="ECO:0000313" key="1">
    <source>
        <dbReference type="EMBL" id="EKM82131.1"/>
    </source>
</evidence>
<dbReference type="Proteomes" id="UP000008493">
    <property type="component" value="Unassembled WGS sequence"/>
</dbReference>
<dbReference type="RefSeq" id="XP_007327858.1">
    <property type="nucleotide sequence ID" value="XM_007327796.1"/>
</dbReference>
<proteinExistence type="predicted"/>
<gene>
    <name evidence="1" type="ORF">AGABI1DRAFT_83460</name>
</gene>
<dbReference type="OMA" id="WILICET"/>
<feature type="non-terminal residue" evidence="1">
    <location>
        <position position="55"/>
    </location>
</feature>
<organism evidence="1 2">
    <name type="scientific">Agaricus bisporus var. burnettii (strain JB137-S8 / ATCC MYA-4627 / FGSC 10392)</name>
    <name type="common">White button mushroom</name>
    <dbReference type="NCBI Taxonomy" id="597362"/>
    <lineage>
        <taxon>Eukaryota</taxon>
        <taxon>Fungi</taxon>
        <taxon>Dikarya</taxon>
        <taxon>Basidiomycota</taxon>
        <taxon>Agaricomycotina</taxon>
        <taxon>Agaricomycetes</taxon>
        <taxon>Agaricomycetidae</taxon>
        <taxon>Agaricales</taxon>
        <taxon>Agaricineae</taxon>
        <taxon>Agaricaceae</taxon>
        <taxon>Agaricus</taxon>
    </lineage>
</organism>